<dbReference type="EMBL" id="FNBL01000011">
    <property type="protein sequence ID" value="SDG06647.1"/>
    <property type="molecule type" value="Genomic_DNA"/>
</dbReference>
<organism evidence="1 2">
    <name type="scientific">Celeribacter baekdonensis</name>
    <dbReference type="NCBI Taxonomy" id="875171"/>
    <lineage>
        <taxon>Bacteria</taxon>
        <taxon>Pseudomonadati</taxon>
        <taxon>Pseudomonadota</taxon>
        <taxon>Alphaproteobacteria</taxon>
        <taxon>Rhodobacterales</taxon>
        <taxon>Roseobacteraceae</taxon>
        <taxon>Celeribacter</taxon>
    </lineage>
</organism>
<protein>
    <submittedName>
        <fullName evidence="1">Uncharacterized protein</fullName>
    </submittedName>
</protein>
<evidence type="ECO:0000313" key="2">
    <source>
        <dbReference type="Proteomes" id="UP000182284"/>
    </source>
</evidence>
<name>A0A1G7R7G1_9RHOB</name>
<sequence>MRYDVQRPKADIHAHTQKAREPERCRVLFALNPKALHSATVFPTVRPFARFYSNHSKYPYFYVCLNFNQCLTSPHSRQISSTDPVGSRSKLCLFSCSFLHLQPAIKTNHSLFKTGFHTNARADAKDFYLKINFVLEENLYMHLHINNQKTHFTSTGSPICPPKKHSQTSLLVC</sequence>
<accession>A0A1G7R7G1</accession>
<reference evidence="1 2" key="1">
    <citation type="submission" date="2016-10" db="EMBL/GenBank/DDBJ databases">
        <authorList>
            <person name="de Groot N.N."/>
        </authorList>
    </citation>
    <scope>NUCLEOTIDE SEQUENCE [LARGE SCALE GENOMIC DNA]</scope>
    <source>
        <strain evidence="1 2">DSM 27375</strain>
    </source>
</reference>
<proteinExistence type="predicted"/>
<dbReference type="AlphaFoldDB" id="A0A1G7R7G1"/>
<evidence type="ECO:0000313" key="1">
    <source>
        <dbReference type="EMBL" id="SDG06647.1"/>
    </source>
</evidence>
<dbReference type="Proteomes" id="UP000182284">
    <property type="component" value="Unassembled WGS sequence"/>
</dbReference>
<gene>
    <name evidence="1" type="ORF">SAMN04488117_11157</name>
</gene>